<name>A4U8P7_9BACT</name>
<dbReference type="InterPro" id="IPR013736">
    <property type="entry name" value="Xaa-Pro_dipept_C"/>
</dbReference>
<dbReference type="Gene3D" id="2.60.120.260">
    <property type="entry name" value="Galactose-binding domain-like"/>
    <property type="match status" value="1"/>
</dbReference>
<dbReference type="Gene3D" id="3.40.50.1820">
    <property type="entry name" value="alpha/beta hydrolase"/>
    <property type="match status" value="2"/>
</dbReference>
<sequence length="691" mass="77553">MARMRVDCHGAAGVTIMRIVDALPSKVEVREEGVWIPLKRGVRLAARIWLPDDAEHNPVPALLEYLPYRKRDMTRPGDEPKHAWFAGHGYASLRVDLAGAGDSFGVMRDEYTRQELEDGREVIAWIARQSWCTGNVGMFGISWGGFNSLQVAALQPPELKAVVTSCSTDDRYGDDMHYMGGCLLNDNLDWGTTFFGILPLPGDPLVMGEDWRTNWQARLEDVPCPVETWMRHQTRDSYWRHGSVCEDYDAIRCPVFAVGGWLDGYSNAVFRLLAGLDVPRLGLIGPHAHQWGHMETAPGPHFGFLQEMLRWWDHWLKHKETGVMEEPMLRVFLQDGVPPRSWYRDCPGHWIGEVTWPSQRICNRRYHLNPDGLGGEAGRHEPRSAVAPQTLGLAGGEWCPYGTGGDGPEFPGDQRQDDGASITFETPPLDADIDILGQPVVELDLEVDRPVAYLIARLNDVRPDGAVSRASFGVLNLTHRHGHDEPEAMPTGSPTTVQLTLNDCAYRFRKGHRIRMSLSTTYWPMLFPAPEPVLLTVHTGTSVLDLPVRPATGGPRIGEFEEPEQAPAMAMTQIAAPQSRNVTTIDQQSGRLEVTSERGSGTYRIEDHGLEFARDTFERMSITPDDPLSAESEVVVTTHMKRGDFEVNVRARTHLRASREQFHLAADLDVREGRTRILTRRWSVPIDRHLV</sequence>
<dbReference type="SMART" id="SM00939">
    <property type="entry name" value="PepX_C"/>
    <property type="match status" value="1"/>
</dbReference>
<feature type="domain" description="Xaa-Pro dipeptidyl-peptidase C-terminal" evidence="2">
    <location>
        <begin position="309"/>
        <end position="558"/>
    </location>
</feature>
<dbReference type="InterPro" id="IPR000383">
    <property type="entry name" value="Xaa-Pro-like_dom"/>
</dbReference>
<dbReference type="Pfam" id="PF08530">
    <property type="entry name" value="PepX_C"/>
    <property type="match status" value="1"/>
</dbReference>
<protein>
    <submittedName>
        <fullName evidence="3">X-Pro dipeptidyl-peptidase</fullName>
    </submittedName>
</protein>
<dbReference type="InterPro" id="IPR005674">
    <property type="entry name" value="CocE/Ser_esterase"/>
</dbReference>
<accession>A4U8P7</accession>
<dbReference type="PANTHER" id="PTHR43056:SF10">
    <property type="entry name" value="COCE_NOND FAMILY, PUTATIVE (AFU_ORTHOLOGUE AFUA_7G00600)-RELATED"/>
    <property type="match status" value="1"/>
</dbReference>
<organism evidence="3">
    <name type="scientific">Aplysina aerophoba bacterial symbiont clone pAPKS18</name>
    <dbReference type="NCBI Taxonomy" id="377637"/>
    <lineage>
        <taxon>Bacteria</taxon>
        <taxon>environmental samples</taxon>
    </lineage>
</organism>
<dbReference type="Pfam" id="PF02129">
    <property type="entry name" value="Peptidase_S15"/>
    <property type="match status" value="1"/>
</dbReference>
<dbReference type="PANTHER" id="PTHR43056">
    <property type="entry name" value="PEPTIDASE S9 PROLYL OLIGOPEPTIDASE"/>
    <property type="match status" value="1"/>
</dbReference>
<dbReference type="AlphaFoldDB" id="A4U8P7"/>
<reference evidence="3" key="1">
    <citation type="journal article" date="2007" name="Appl. Environ. Microbiol.">
        <title>Widespread occurrence and genomic context of unusually small polyketide synthase genes in microbial consortia associated with marine sponges.</title>
        <authorList>
            <person name="Fieseler L."/>
            <person name="Hentschel U."/>
            <person name="Grozdanov L."/>
            <person name="Schirmer A."/>
            <person name="Wen G."/>
            <person name="Platzer M."/>
            <person name="Hrvatin S."/>
            <person name="Butzke D."/>
            <person name="Zimmermann K."/>
            <person name="Piel J."/>
        </authorList>
    </citation>
    <scope>NUCLEOTIDE SEQUENCE</scope>
</reference>
<proteinExistence type="predicted"/>
<dbReference type="NCBIfam" id="TIGR00976">
    <property type="entry name" value="CocE_NonD"/>
    <property type="match status" value="2"/>
</dbReference>
<evidence type="ECO:0000256" key="1">
    <source>
        <dbReference type="ARBA" id="ARBA00022801"/>
    </source>
</evidence>
<dbReference type="SUPFAM" id="SSF49785">
    <property type="entry name" value="Galactose-binding domain-like"/>
    <property type="match status" value="1"/>
</dbReference>
<evidence type="ECO:0000313" key="3">
    <source>
        <dbReference type="EMBL" id="ABE03899.1"/>
    </source>
</evidence>
<keyword evidence="1" id="KW-0378">Hydrolase</keyword>
<dbReference type="InterPro" id="IPR050585">
    <property type="entry name" value="Xaa-Pro_dipeptidyl-ppase/CocE"/>
</dbReference>
<dbReference type="SUPFAM" id="SSF53474">
    <property type="entry name" value="alpha/beta-Hydrolases"/>
    <property type="match status" value="1"/>
</dbReference>
<dbReference type="EMBL" id="DQ438987">
    <property type="protein sequence ID" value="ABE03899.1"/>
    <property type="molecule type" value="Genomic_DNA"/>
</dbReference>
<dbReference type="InterPro" id="IPR029058">
    <property type="entry name" value="AB_hydrolase_fold"/>
</dbReference>
<dbReference type="GO" id="GO:0008239">
    <property type="term" value="F:dipeptidyl-peptidase activity"/>
    <property type="evidence" value="ECO:0007669"/>
    <property type="project" value="InterPro"/>
</dbReference>
<dbReference type="InterPro" id="IPR008979">
    <property type="entry name" value="Galactose-bd-like_sf"/>
</dbReference>
<evidence type="ECO:0000259" key="2">
    <source>
        <dbReference type="SMART" id="SM00939"/>
    </source>
</evidence>